<dbReference type="RefSeq" id="WP_345573764.1">
    <property type="nucleotide sequence ID" value="NZ_BAABDQ010000038.1"/>
</dbReference>
<comment type="caution">
    <text evidence="1">The sequence shown here is derived from an EMBL/GenBank/DDBJ whole genome shotgun (WGS) entry which is preliminary data.</text>
</comment>
<protein>
    <submittedName>
        <fullName evidence="1">Uncharacterized protein</fullName>
    </submittedName>
</protein>
<evidence type="ECO:0000313" key="1">
    <source>
        <dbReference type="EMBL" id="GAA3603302.1"/>
    </source>
</evidence>
<reference evidence="2" key="1">
    <citation type="journal article" date="2019" name="Int. J. Syst. Evol. Microbiol.">
        <title>The Global Catalogue of Microorganisms (GCM) 10K type strain sequencing project: providing services to taxonomists for standard genome sequencing and annotation.</title>
        <authorList>
            <consortium name="The Broad Institute Genomics Platform"/>
            <consortium name="The Broad Institute Genome Sequencing Center for Infectious Disease"/>
            <person name="Wu L."/>
            <person name="Ma J."/>
        </authorList>
    </citation>
    <scope>NUCLEOTIDE SEQUENCE [LARGE SCALE GENOMIC DNA]</scope>
    <source>
        <strain evidence="2">JCM 17326</strain>
    </source>
</reference>
<dbReference type="Proteomes" id="UP001500630">
    <property type="component" value="Unassembled WGS sequence"/>
</dbReference>
<evidence type="ECO:0000313" key="2">
    <source>
        <dbReference type="Proteomes" id="UP001500630"/>
    </source>
</evidence>
<accession>A0ABP6ZBS4</accession>
<dbReference type="EMBL" id="BAABDQ010000038">
    <property type="protein sequence ID" value="GAA3603302.1"/>
    <property type="molecule type" value="Genomic_DNA"/>
</dbReference>
<sequence>MVIGSCPSTRTRVLSSYGLAGTTGPVPSATLTGHHGNPEAYARKALVNQTISWRRRKSVELPGAA</sequence>
<gene>
    <name evidence="1" type="ORF">GCM10022419_104650</name>
</gene>
<keyword evidence="2" id="KW-1185">Reference proteome</keyword>
<proteinExistence type="predicted"/>
<name>A0ABP6ZBS4_9ACTN</name>
<organism evidence="1 2">
    <name type="scientific">Nonomuraea rosea</name>
    <dbReference type="NCBI Taxonomy" id="638574"/>
    <lineage>
        <taxon>Bacteria</taxon>
        <taxon>Bacillati</taxon>
        <taxon>Actinomycetota</taxon>
        <taxon>Actinomycetes</taxon>
        <taxon>Streptosporangiales</taxon>
        <taxon>Streptosporangiaceae</taxon>
        <taxon>Nonomuraea</taxon>
    </lineage>
</organism>